<comment type="subcellular location">
    <subcellularLocation>
        <location evidence="1">Secreted</location>
    </subcellularLocation>
</comment>
<evidence type="ECO:0000259" key="4">
    <source>
        <dbReference type="PROSITE" id="PS51677"/>
    </source>
</evidence>
<dbReference type="PANTHER" id="PTHR34216:SF3">
    <property type="entry name" value="POLY-BETA-1,6-N-ACETYL-D-GLUCOSAMINE N-DEACETYLASE"/>
    <property type="match status" value="1"/>
</dbReference>
<dbReference type="GO" id="GO:0016787">
    <property type="term" value="F:hydrolase activity"/>
    <property type="evidence" value="ECO:0007669"/>
    <property type="project" value="UniProtKB-KW"/>
</dbReference>
<comment type="caution">
    <text evidence="5">The sequence shown here is derived from an EMBL/GenBank/DDBJ whole genome shotgun (WGS) entry which is preliminary data.</text>
</comment>
<dbReference type="EC" id="3.-.-.-" evidence="5"/>
<organism evidence="5 6">
    <name type="scientific">Marinospirillum alkalitolerans</name>
    <dbReference type="NCBI Taxonomy" id="3123374"/>
    <lineage>
        <taxon>Bacteria</taxon>
        <taxon>Pseudomonadati</taxon>
        <taxon>Pseudomonadota</taxon>
        <taxon>Gammaproteobacteria</taxon>
        <taxon>Oceanospirillales</taxon>
        <taxon>Oceanospirillaceae</taxon>
        <taxon>Marinospirillum</taxon>
    </lineage>
</organism>
<name>A0ABW8PU53_9GAMM</name>
<sequence length="371" mass="42529">MEKNHGMRRLVRWPLLALLLCLGISHSWANDTAEPRFHASILLYHHVSSSTPPSTSLSPRQFAEHLEMLERDGFEVWPLPRVIQHLQRRRPMPDRVAVLTFDDAYISVYENALPLMRERNLPFTIFVNAQFIEERRPLYMSWAQLREAQQAGGTIANHSLTHPYMVRRDGEESDAAWEARMRAEIEDNQRLLEERLGNVPRLFAYPYGEYTPELEAIVASLGYVAFGQHSGPASPFSRLTAIPRYAANGVFANPATLRTKLHALPFPVVEDLPASDLVDGARPRPTWTFTMEAGDYRLNQLRCYGPQSRLLNTDIERAGEGRVRVTVTDSTALNPGRSRFNCTAPHRTENRYFWLSRQWLVPRPDGSWGRQ</sequence>
<keyword evidence="5" id="KW-0378">Hydrolase</keyword>
<gene>
    <name evidence="5" type="ORF">V6U78_02085</name>
</gene>
<dbReference type="InterPro" id="IPR051398">
    <property type="entry name" value="Polysacch_Deacetylase"/>
</dbReference>
<feature type="domain" description="NodB homology" evidence="4">
    <location>
        <begin position="95"/>
        <end position="299"/>
    </location>
</feature>
<dbReference type="SUPFAM" id="SSF88713">
    <property type="entry name" value="Glycoside hydrolase/deacetylase"/>
    <property type="match status" value="1"/>
</dbReference>
<evidence type="ECO:0000313" key="5">
    <source>
        <dbReference type="EMBL" id="MFK7159826.1"/>
    </source>
</evidence>
<dbReference type="PROSITE" id="PS51677">
    <property type="entry name" value="NODB"/>
    <property type="match status" value="1"/>
</dbReference>
<dbReference type="EMBL" id="JBANFI010000001">
    <property type="protein sequence ID" value="MFK7159826.1"/>
    <property type="molecule type" value="Genomic_DNA"/>
</dbReference>
<protein>
    <submittedName>
        <fullName evidence="5">Polysaccharide deacetylase family protein</fullName>
        <ecNumber evidence="5">3.-.-.-</ecNumber>
    </submittedName>
</protein>
<evidence type="ECO:0000256" key="2">
    <source>
        <dbReference type="ARBA" id="ARBA00022729"/>
    </source>
</evidence>
<dbReference type="Pfam" id="PF01522">
    <property type="entry name" value="Polysacc_deac_1"/>
    <property type="match status" value="1"/>
</dbReference>
<dbReference type="RefSeq" id="WP_405336691.1">
    <property type="nucleotide sequence ID" value="NZ_JBANFI010000001.1"/>
</dbReference>
<proteinExistence type="predicted"/>
<dbReference type="InterPro" id="IPR011330">
    <property type="entry name" value="Glyco_hydro/deAcase_b/a-brl"/>
</dbReference>
<dbReference type="Proteomes" id="UP001621714">
    <property type="component" value="Unassembled WGS sequence"/>
</dbReference>
<feature type="chain" id="PRO_5047149732" evidence="3">
    <location>
        <begin position="30"/>
        <end position="371"/>
    </location>
</feature>
<dbReference type="Gene3D" id="3.20.20.370">
    <property type="entry name" value="Glycoside hydrolase/deacetylase"/>
    <property type="match status" value="1"/>
</dbReference>
<dbReference type="PANTHER" id="PTHR34216">
    <property type="match status" value="1"/>
</dbReference>
<evidence type="ECO:0000313" key="6">
    <source>
        <dbReference type="Proteomes" id="UP001621714"/>
    </source>
</evidence>
<keyword evidence="2 3" id="KW-0732">Signal</keyword>
<accession>A0ABW8PU53</accession>
<evidence type="ECO:0000256" key="1">
    <source>
        <dbReference type="ARBA" id="ARBA00004613"/>
    </source>
</evidence>
<feature type="signal peptide" evidence="3">
    <location>
        <begin position="1"/>
        <end position="29"/>
    </location>
</feature>
<evidence type="ECO:0000256" key="3">
    <source>
        <dbReference type="SAM" id="SignalP"/>
    </source>
</evidence>
<keyword evidence="6" id="KW-1185">Reference proteome</keyword>
<reference evidence="5 6" key="1">
    <citation type="submission" date="2024-02" db="EMBL/GenBank/DDBJ databases">
        <title>Marinospirillum sp. MEB 164 isolated from Lonar lake sediment.</title>
        <authorList>
            <person name="Joshi A."/>
            <person name="Thite S."/>
        </authorList>
    </citation>
    <scope>NUCLEOTIDE SEQUENCE [LARGE SCALE GENOMIC DNA]</scope>
    <source>
        <strain evidence="5 6">MEB164</strain>
    </source>
</reference>
<dbReference type="CDD" id="cd10973">
    <property type="entry name" value="CE4_DAC_u4_5s"/>
    <property type="match status" value="1"/>
</dbReference>
<dbReference type="InterPro" id="IPR002509">
    <property type="entry name" value="NODB_dom"/>
</dbReference>